<dbReference type="InterPro" id="IPR043154">
    <property type="entry name" value="Sec-1-like_dom1"/>
</dbReference>
<dbReference type="Gene3D" id="1.25.40.60">
    <property type="match status" value="1"/>
</dbReference>
<dbReference type="OMA" id="VNDLRAW"/>
<gene>
    <name evidence="8" type="primary">106666523</name>
</gene>
<accession>A0A8I6TED2</accession>
<dbReference type="KEGG" id="clec:106666523"/>
<protein>
    <recommendedName>
        <fullName evidence="7">Protein sly1 homolog</fullName>
    </recommendedName>
</protein>
<comment type="subcellular location">
    <subcellularLocation>
        <location evidence="2">Cytoplasm</location>
    </subcellularLocation>
    <subcellularLocation>
        <location evidence="1">Membrane</location>
        <topology evidence="1">Peripheral membrane protein</topology>
    </subcellularLocation>
</comment>
<dbReference type="InterPro" id="IPR027482">
    <property type="entry name" value="Sec1-like_dom2"/>
</dbReference>
<evidence type="ECO:0000256" key="7">
    <source>
        <dbReference type="ARBA" id="ARBA00073989"/>
    </source>
</evidence>
<comment type="similarity">
    <text evidence="3">Belongs to the STXBP/unc-18/SEC1 family.</text>
</comment>
<dbReference type="OrthoDB" id="10251230at2759"/>
<evidence type="ECO:0000256" key="4">
    <source>
        <dbReference type="ARBA" id="ARBA00022490"/>
    </source>
</evidence>
<dbReference type="InterPro" id="IPR043127">
    <property type="entry name" value="Sec-1-like_dom3a"/>
</dbReference>
<dbReference type="PANTHER" id="PTHR11679">
    <property type="entry name" value="VESICLE PROTEIN SORTING-ASSOCIATED"/>
    <property type="match status" value="1"/>
</dbReference>
<dbReference type="FunFam" id="3.40.50.2060:FF:000002">
    <property type="entry name" value="sec1 family domain-containing protein 1"/>
    <property type="match status" value="1"/>
</dbReference>
<proteinExistence type="inferred from homology"/>
<dbReference type="Gene3D" id="3.90.830.10">
    <property type="entry name" value="Syntaxin Binding Protein 1, Chain A, domain 2"/>
    <property type="match status" value="1"/>
</dbReference>
<evidence type="ECO:0000256" key="2">
    <source>
        <dbReference type="ARBA" id="ARBA00004496"/>
    </source>
</evidence>
<dbReference type="EnsemblMetazoa" id="XM_014393786.2">
    <property type="protein sequence ID" value="XP_014249272.1"/>
    <property type="gene ID" value="LOC106666523"/>
</dbReference>
<evidence type="ECO:0000313" key="8">
    <source>
        <dbReference type="EnsemblMetazoa" id="XP_014249272.1"/>
    </source>
</evidence>
<dbReference type="GO" id="GO:0005737">
    <property type="term" value="C:cytoplasm"/>
    <property type="evidence" value="ECO:0007669"/>
    <property type="project" value="UniProtKB-SubCell"/>
</dbReference>
<dbReference type="Pfam" id="PF00995">
    <property type="entry name" value="Sec1"/>
    <property type="match status" value="1"/>
</dbReference>
<dbReference type="PIRSF" id="PIRSF005715">
    <property type="entry name" value="VPS45_Sec1"/>
    <property type="match status" value="1"/>
</dbReference>
<evidence type="ECO:0000313" key="9">
    <source>
        <dbReference type="Proteomes" id="UP000494040"/>
    </source>
</evidence>
<dbReference type="AlphaFoldDB" id="A0A8I6TED2"/>
<dbReference type="Gene3D" id="3.40.50.2060">
    <property type="match status" value="1"/>
</dbReference>
<keyword evidence="4" id="KW-0963">Cytoplasm</keyword>
<dbReference type="InterPro" id="IPR036045">
    <property type="entry name" value="Sec1-like_sf"/>
</dbReference>
<dbReference type="Gene3D" id="3.40.50.1910">
    <property type="match status" value="1"/>
</dbReference>
<dbReference type="GO" id="GO:0016020">
    <property type="term" value="C:membrane"/>
    <property type="evidence" value="ECO:0007669"/>
    <property type="project" value="UniProtKB-SubCell"/>
</dbReference>
<organism evidence="8 9">
    <name type="scientific">Cimex lectularius</name>
    <name type="common">Bed bug</name>
    <name type="synonym">Acanthia lectularia</name>
    <dbReference type="NCBI Taxonomy" id="79782"/>
    <lineage>
        <taxon>Eukaryota</taxon>
        <taxon>Metazoa</taxon>
        <taxon>Ecdysozoa</taxon>
        <taxon>Arthropoda</taxon>
        <taxon>Hexapoda</taxon>
        <taxon>Insecta</taxon>
        <taxon>Pterygota</taxon>
        <taxon>Neoptera</taxon>
        <taxon>Paraneoptera</taxon>
        <taxon>Hemiptera</taxon>
        <taxon>Heteroptera</taxon>
        <taxon>Panheteroptera</taxon>
        <taxon>Cimicomorpha</taxon>
        <taxon>Cimicidae</taxon>
        <taxon>Cimex</taxon>
    </lineage>
</organism>
<evidence type="ECO:0000256" key="6">
    <source>
        <dbReference type="ARBA" id="ARBA00056448"/>
    </source>
</evidence>
<reference evidence="8" key="1">
    <citation type="submission" date="2022-01" db="UniProtKB">
        <authorList>
            <consortium name="EnsemblMetazoa"/>
        </authorList>
    </citation>
    <scope>IDENTIFICATION</scope>
</reference>
<name>A0A8I6TED2_CIMLE</name>
<evidence type="ECO:0000256" key="5">
    <source>
        <dbReference type="ARBA" id="ARBA00023136"/>
    </source>
</evidence>
<dbReference type="InterPro" id="IPR001619">
    <property type="entry name" value="Sec1-like"/>
</dbReference>
<keyword evidence="5" id="KW-0472">Membrane</keyword>
<evidence type="ECO:0000256" key="1">
    <source>
        <dbReference type="ARBA" id="ARBA00004170"/>
    </source>
</evidence>
<dbReference type="Proteomes" id="UP000494040">
    <property type="component" value="Unassembled WGS sequence"/>
</dbReference>
<sequence>MASLRDKQIEAIKQMLNLNEPESKTIAPEPVWKILIYDRYGQDIISPLISVKELREMGVTLHVYLHSDRDPIPDVPAVYFCMPTEENLGRIGQDFQKNIYDVYHLNFISPLSRQKLEDLAAVALQANCFANIHKVFDQYLNFISLEDDMFILKHQNSEAISYYAINRGDIKDTDMDSIMDSIVDSLFSVFATLGTVPIIRSPRGNAAEMVAEKLDKKLKENLRDTRNSIFLMDTAQVGRFSFQRPLLIVLDRNLDMATPLHHTWTYQALAHDVLDLSLNRVVIDEDTNSPGGRLTSKSRACDLDPKDKFWALHKGSPFPTVAEAIQEELEEYRSSEEEVKRLKASMGINSESDAAFSMMTDNTAKLTSAVNSLPQLIEKKRLIDMHTTIATGILNVIKQRRLDTLFEYEEKILAGSGLEKPLIEIITDSETGTPEDKMRLFLIYYIYSDSIPEAELDRYAMALEGAGCDLKPLDYIKRWKAYTKMSSTPSQYRGGGTKTVSMFSKLVSKGSSFVMEGVKNLVLKKHNLPVTRIVDQLMESKGCEDYRYFDPKQLRATEPVKNKVVINEAIVFMVGGGNYIEYQNLVDYAKSKSGAGTGAGNRKVVYGASSINNAKQFLKQLSLLGKEMN</sequence>
<dbReference type="FunFam" id="1.25.40.60:FF:000002">
    <property type="entry name" value="Sec1 family domain containing 1"/>
    <property type="match status" value="1"/>
</dbReference>
<dbReference type="GO" id="GO:0016192">
    <property type="term" value="P:vesicle-mediated transport"/>
    <property type="evidence" value="ECO:0007669"/>
    <property type="project" value="InterPro"/>
</dbReference>
<comment type="function">
    <text evidence="6">Non-vital for development.</text>
</comment>
<evidence type="ECO:0000256" key="3">
    <source>
        <dbReference type="ARBA" id="ARBA00009884"/>
    </source>
</evidence>
<dbReference type="SUPFAM" id="SSF56815">
    <property type="entry name" value="Sec1/munc18-like (SM) proteins"/>
    <property type="match status" value="1"/>
</dbReference>
<keyword evidence="9" id="KW-1185">Reference proteome</keyword>